<protein>
    <submittedName>
        <fullName evidence="2">Uncharacterized protein</fullName>
    </submittedName>
</protein>
<feature type="region of interest" description="Disordered" evidence="1">
    <location>
        <begin position="184"/>
        <end position="214"/>
    </location>
</feature>
<dbReference type="STRING" id="1192034.CAP_7622"/>
<feature type="region of interest" description="Disordered" evidence="1">
    <location>
        <begin position="402"/>
        <end position="426"/>
    </location>
</feature>
<comment type="caution">
    <text evidence="2">The sequence shown here is derived from an EMBL/GenBank/DDBJ whole genome shotgun (WGS) entry which is preliminary data.</text>
</comment>
<name>A0A017SYF2_9BACT</name>
<dbReference type="AlphaFoldDB" id="A0A017SYF2"/>
<evidence type="ECO:0000313" key="3">
    <source>
        <dbReference type="Proteomes" id="UP000019678"/>
    </source>
</evidence>
<keyword evidence="3" id="KW-1185">Reference proteome</keyword>
<dbReference type="OrthoDB" id="5482830at2"/>
<evidence type="ECO:0000313" key="2">
    <source>
        <dbReference type="EMBL" id="EYF02004.1"/>
    </source>
</evidence>
<dbReference type="Proteomes" id="UP000019678">
    <property type="component" value="Unassembled WGS sequence"/>
</dbReference>
<accession>A0A017SYF2</accession>
<organism evidence="2 3">
    <name type="scientific">Chondromyces apiculatus DSM 436</name>
    <dbReference type="NCBI Taxonomy" id="1192034"/>
    <lineage>
        <taxon>Bacteria</taxon>
        <taxon>Pseudomonadati</taxon>
        <taxon>Myxococcota</taxon>
        <taxon>Polyangia</taxon>
        <taxon>Polyangiales</taxon>
        <taxon>Polyangiaceae</taxon>
        <taxon>Chondromyces</taxon>
    </lineage>
</organism>
<dbReference type="eggNOG" id="ENOG50319EI">
    <property type="taxonomic scope" value="Bacteria"/>
</dbReference>
<feature type="compositionally biased region" description="Basic and acidic residues" evidence="1">
    <location>
        <begin position="402"/>
        <end position="416"/>
    </location>
</feature>
<dbReference type="RefSeq" id="WP_156041374.1">
    <property type="nucleotide sequence ID" value="NZ_ASRX01000068.1"/>
</dbReference>
<dbReference type="EMBL" id="ASRX01000068">
    <property type="protein sequence ID" value="EYF02004.1"/>
    <property type="molecule type" value="Genomic_DNA"/>
</dbReference>
<evidence type="ECO:0000256" key="1">
    <source>
        <dbReference type="SAM" id="MobiDB-lite"/>
    </source>
</evidence>
<reference evidence="2 3" key="1">
    <citation type="submission" date="2013-05" db="EMBL/GenBank/DDBJ databases">
        <title>Genome assembly of Chondromyces apiculatus DSM 436.</title>
        <authorList>
            <person name="Sharma G."/>
            <person name="Khatri I."/>
            <person name="Kaur C."/>
            <person name="Mayilraj S."/>
            <person name="Subramanian S."/>
        </authorList>
    </citation>
    <scope>NUCLEOTIDE SEQUENCE [LARGE SCALE GENOMIC DNA]</scope>
    <source>
        <strain evidence="2 3">DSM 436</strain>
    </source>
</reference>
<gene>
    <name evidence="2" type="ORF">CAP_7622</name>
</gene>
<sequence>MAEPGEITDVIDAFDDGDLFDLNISLGFQYFTKSAKIRRESAIASPGLTDGYYTSNQMNVASYSETTAKLTPRIDIGIYKDLAFHVSLPIILNNSRELTDLDGSANNAAYILRGASGEQLFSLPFTSPDRSGLEYLGLGLDLDIMNQARDRTKPTWLLGFEARLPVSQPMSACTESPLEGQVKCAAPSDVNRNGADDGDDNGEGRDAAARDPGVGRGTVGLELHTILSKRMKYVEPYGGFRALFEFFATSDDYDLTSLEGSLVNMPPIVGTVMLGMMIIPWENREKFGRLSFDMRVEGEYHSEGRDYSELFDALGSSTAPSLRNPQWAGYTGDIQGNSVIDTGSSRSYFTGLSNVQPYGSIRASASATWQASELVKFQFGMGFRHDGAHGLGGDQPCNPSVKDDVGRSGPCRRDNGDGSFTQTGIPNPNYRHSINAVGRRFYADAITTIDLFASGVVMF</sequence>
<proteinExistence type="predicted"/>